<proteinExistence type="predicted"/>
<dbReference type="InterPro" id="IPR000700">
    <property type="entry name" value="PAS-assoc_C"/>
</dbReference>
<protein>
    <submittedName>
        <fullName evidence="4">Bifunctional diguanylate cyclase/phosphodiesterase</fullName>
    </submittedName>
</protein>
<dbReference type="Pfam" id="PF00563">
    <property type="entry name" value="EAL"/>
    <property type="match status" value="1"/>
</dbReference>
<dbReference type="PANTHER" id="PTHR33121">
    <property type="entry name" value="CYCLIC DI-GMP PHOSPHODIESTERASE PDEF"/>
    <property type="match status" value="1"/>
</dbReference>
<dbReference type="SUPFAM" id="SSF55073">
    <property type="entry name" value="Nucleotide cyclase"/>
    <property type="match status" value="1"/>
</dbReference>
<dbReference type="SUPFAM" id="SSF141868">
    <property type="entry name" value="EAL domain-like"/>
    <property type="match status" value="1"/>
</dbReference>
<evidence type="ECO:0000313" key="5">
    <source>
        <dbReference type="Proteomes" id="UP001499951"/>
    </source>
</evidence>
<feature type="domain" description="GGDEF" evidence="3">
    <location>
        <begin position="180"/>
        <end position="313"/>
    </location>
</feature>
<dbReference type="InterPro" id="IPR001633">
    <property type="entry name" value="EAL_dom"/>
</dbReference>
<dbReference type="PROSITE" id="PS50887">
    <property type="entry name" value="GGDEF"/>
    <property type="match status" value="1"/>
</dbReference>
<dbReference type="InterPro" id="IPR029787">
    <property type="entry name" value="Nucleotide_cyclase"/>
</dbReference>
<dbReference type="Gene3D" id="3.20.20.450">
    <property type="entry name" value="EAL domain"/>
    <property type="match status" value="1"/>
</dbReference>
<dbReference type="InterPro" id="IPR050706">
    <property type="entry name" value="Cyclic-di-GMP_PDE-like"/>
</dbReference>
<dbReference type="PANTHER" id="PTHR33121:SF79">
    <property type="entry name" value="CYCLIC DI-GMP PHOSPHODIESTERASE PDED-RELATED"/>
    <property type="match status" value="1"/>
</dbReference>
<evidence type="ECO:0000259" key="2">
    <source>
        <dbReference type="PROSITE" id="PS50883"/>
    </source>
</evidence>
<dbReference type="InterPro" id="IPR035919">
    <property type="entry name" value="EAL_sf"/>
</dbReference>
<dbReference type="EMBL" id="BAAADD010000007">
    <property type="protein sequence ID" value="GAA0576778.1"/>
    <property type="molecule type" value="Genomic_DNA"/>
</dbReference>
<dbReference type="Proteomes" id="UP001499951">
    <property type="component" value="Unassembled WGS sequence"/>
</dbReference>
<name>A0ABN1EX54_9PROT</name>
<feature type="domain" description="PAC" evidence="1">
    <location>
        <begin position="97"/>
        <end position="148"/>
    </location>
</feature>
<gene>
    <name evidence="4" type="ORF">GCM10008942_27060</name>
</gene>
<evidence type="ECO:0000259" key="3">
    <source>
        <dbReference type="PROSITE" id="PS50887"/>
    </source>
</evidence>
<evidence type="ECO:0000259" key="1">
    <source>
        <dbReference type="PROSITE" id="PS50113"/>
    </source>
</evidence>
<sequence length="568" mass="62367">MVEQSLQKKPGGSLAALKAVQDSERLALAVSGAGIVAFNWTLADDRILWDGAVDILPGQILQRDRSQGRQLLAGMNSQVRQRFTALIDSRSPETLTFDIDVEMASALGTVWYVFLGSRVPDASGQTERLTGVVREITERKHQIHRLTYLATRDELTGHLNRNSLRAELAEAIATAQSQERHCGFLVFSIDRLAIINDSYGFDAADEVIVAVGERLARSLRTTDVIGRTAGNKFGVILKNCTEGDITVVAERLRAAVRGDVVDTRAGRVAVTSSVGAVWLPGSASSSQEAMLRAEEALERARSHGRDGFTIYHHSELREGARLRLMAVADEVVAALKEDRLVFAYQPIVDAKTREVAEYECLLRMIKPDGTIAPAGHFIPAAEQLGLVRLVDRRALEMAVAALHTNPEINLSVNVSGTTAQDSAFLQSFVEYVKQNSAIANRLVVELTETAALHHFEENARFVSRLREMGCRVAIDDFGAGYTSFRNLQMLRVDKVKIDGSYVAALKSSPENQIFVRTLVDLAKSFNLKTTAEWVGSEEEAALLEGFGVDHFQGFFFGEPKLDPGWKKG</sequence>
<keyword evidence="5" id="KW-1185">Reference proteome</keyword>
<dbReference type="SMART" id="SM00052">
    <property type="entry name" value="EAL"/>
    <property type="match status" value="1"/>
</dbReference>
<evidence type="ECO:0000313" key="4">
    <source>
        <dbReference type="EMBL" id="GAA0576778.1"/>
    </source>
</evidence>
<dbReference type="NCBIfam" id="TIGR00254">
    <property type="entry name" value="GGDEF"/>
    <property type="match status" value="1"/>
</dbReference>
<dbReference type="SMART" id="SM00267">
    <property type="entry name" value="GGDEF"/>
    <property type="match status" value="1"/>
</dbReference>
<dbReference type="Pfam" id="PF00990">
    <property type="entry name" value="GGDEF"/>
    <property type="match status" value="1"/>
</dbReference>
<dbReference type="PROSITE" id="PS50883">
    <property type="entry name" value="EAL"/>
    <property type="match status" value="1"/>
</dbReference>
<dbReference type="CDD" id="cd01949">
    <property type="entry name" value="GGDEF"/>
    <property type="match status" value="1"/>
</dbReference>
<dbReference type="InterPro" id="IPR000160">
    <property type="entry name" value="GGDEF_dom"/>
</dbReference>
<dbReference type="PROSITE" id="PS50113">
    <property type="entry name" value="PAC"/>
    <property type="match status" value="1"/>
</dbReference>
<comment type="caution">
    <text evidence="4">The sequence shown here is derived from an EMBL/GenBank/DDBJ whole genome shotgun (WGS) entry which is preliminary data.</text>
</comment>
<dbReference type="Gene3D" id="3.30.70.270">
    <property type="match status" value="1"/>
</dbReference>
<feature type="domain" description="EAL" evidence="2">
    <location>
        <begin position="324"/>
        <end position="568"/>
    </location>
</feature>
<dbReference type="InterPro" id="IPR043128">
    <property type="entry name" value="Rev_trsase/Diguanyl_cyclase"/>
</dbReference>
<reference evidence="4 5" key="1">
    <citation type="journal article" date="2019" name="Int. J. Syst. Evol. Microbiol.">
        <title>The Global Catalogue of Microorganisms (GCM) 10K type strain sequencing project: providing services to taxonomists for standard genome sequencing and annotation.</title>
        <authorList>
            <consortium name="The Broad Institute Genomics Platform"/>
            <consortium name="The Broad Institute Genome Sequencing Center for Infectious Disease"/>
            <person name="Wu L."/>
            <person name="Ma J."/>
        </authorList>
    </citation>
    <scope>NUCLEOTIDE SEQUENCE [LARGE SCALE GENOMIC DNA]</scope>
    <source>
        <strain evidence="4 5">JCM 15089</strain>
    </source>
</reference>
<organism evidence="4 5">
    <name type="scientific">Rhizomicrobium electricum</name>
    <dbReference type="NCBI Taxonomy" id="480070"/>
    <lineage>
        <taxon>Bacteria</taxon>
        <taxon>Pseudomonadati</taxon>
        <taxon>Pseudomonadota</taxon>
        <taxon>Alphaproteobacteria</taxon>
        <taxon>Micropepsales</taxon>
        <taxon>Micropepsaceae</taxon>
        <taxon>Rhizomicrobium</taxon>
    </lineage>
</organism>
<dbReference type="CDD" id="cd01948">
    <property type="entry name" value="EAL"/>
    <property type="match status" value="1"/>
</dbReference>
<accession>A0ABN1EX54</accession>